<sequence length="114" mass="12814">MSAKAPIPGSHSSFNQHLICLVYCFVPHTVYESLQRRRNKEVMPLLTLRNNRGGEAECGIRRNGGKGLSSLSSFSFTSEHCRKDLLSPLVRPSSMEIINLRYNLSNIIKSYMGV</sequence>
<proteinExistence type="predicted"/>
<accession>A0AAD3XKV8</accession>
<evidence type="ECO:0000313" key="1">
    <source>
        <dbReference type="EMBL" id="GMH08144.1"/>
    </source>
</evidence>
<protein>
    <submittedName>
        <fullName evidence="1">Uncharacterized protein</fullName>
    </submittedName>
</protein>
<dbReference type="Proteomes" id="UP001279734">
    <property type="component" value="Unassembled WGS sequence"/>
</dbReference>
<dbReference type="EMBL" id="BSYO01000008">
    <property type="protein sequence ID" value="GMH08144.1"/>
    <property type="molecule type" value="Genomic_DNA"/>
</dbReference>
<reference evidence="1" key="1">
    <citation type="submission" date="2023-05" db="EMBL/GenBank/DDBJ databases">
        <title>Nepenthes gracilis genome sequencing.</title>
        <authorList>
            <person name="Fukushima K."/>
        </authorList>
    </citation>
    <scope>NUCLEOTIDE SEQUENCE</scope>
    <source>
        <strain evidence="1">SING2019-196</strain>
    </source>
</reference>
<keyword evidence="2" id="KW-1185">Reference proteome</keyword>
<organism evidence="1 2">
    <name type="scientific">Nepenthes gracilis</name>
    <name type="common">Slender pitcher plant</name>
    <dbReference type="NCBI Taxonomy" id="150966"/>
    <lineage>
        <taxon>Eukaryota</taxon>
        <taxon>Viridiplantae</taxon>
        <taxon>Streptophyta</taxon>
        <taxon>Embryophyta</taxon>
        <taxon>Tracheophyta</taxon>
        <taxon>Spermatophyta</taxon>
        <taxon>Magnoliopsida</taxon>
        <taxon>eudicotyledons</taxon>
        <taxon>Gunneridae</taxon>
        <taxon>Pentapetalae</taxon>
        <taxon>Caryophyllales</taxon>
        <taxon>Nepenthaceae</taxon>
        <taxon>Nepenthes</taxon>
    </lineage>
</organism>
<comment type="caution">
    <text evidence="1">The sequence shown here is derived from an EMBL/GenBank/DDBJ whole genome shotgun (WGS) entry which is preliminary data.</text>
</comment>
<name>A0AAD3XKV8_NEPGR</name>
<evidence type="ECO:0000313" key="2">
    <source>
        <dbReference type="Proteomes" id="UP001279734"/>
    </source>
</evidence>
<gene>
    <name evidence="1" type="ORF">Nepgr_009984</name>
</gene>
<dbReference type="AlphaFoldDB" id="A0AAD3XKV8"/>